<sequence>MRSPILVTIAKRAVAAGYRALRFNFRGVGESTGTFGGGVDELADVAAAATFAAALDEPLAGIAGWSFGAATALNWQAVSRSGVPYVGIAPPVTSPLSPPLPDPSSLTPATRKFIIGARDQFVAAADLEVYASSIGATIAIYPGADHFFLFKHDQLADDVLAVIES</sequence>
<dbReference type="PANTHER" id="PTHR42103:SF2">
    <property type="entry name" value="AB HYDROLASE-1 DOMAIN-CONTAINING PROTEIN"/>
    <property type="match status" value="1"/>
</dbReference>
<gene>
    <name evidence="1" type="ORF">MNBD_ACTINO01-2546</name>
</gene>
<dbReference type="SUPFAM" id="SSF53474">
    <property type="entry name" value="alpha/beta-Hydrolases"/>
    <property type="match status" value="1"/>
</dbReference>
<name>A0A3B0SQH1_9ZZZZ</name>
<accession>A0A3B0SQH1</accession>
<evidence type="ECO:0000313" key="1">
    <source>
        <dbReference type="EMBL" id="VAW08085.1"/>
    </source>
</evidence>
<dbReference type="InterPro" id="IPR029058">
    <property type="entry name" value="AB_hydrolase_fold"/>
</dbReference>
<dbReference type="PANTHER" id="PTHR42103">
    <property type="entry name" value="ALPHA/BETA-HYDROLASES SUPERFAMILY PROTEIN"/>
    <property type="match status" value="1"/>
</dbReference>
<evidence type="ECO:0008006" key="2">
    <source>
        <dbReference type="Google" id="ProtNLM"/>
    </source>
</evidence>
<dbReference type="Gene3D" id="3.40.50.1820">
    <property type="entry name" value="alpha/beta hydrolase"/>
    <property type="match status" value="1"/>
</dbReference>
<organism evidence="1">
    <name type="scientific">hydrothermal vent metagenome</name>
    <dbReference type="NCBI Taxonomy" id="652676"/>
    <lineage>
        <taxon>unclassified sequences</taxon>
        <taxon>metagenomes</taxon>
        <taxon>ecological metagenomes</taxon>
    </lineage>
</organism>
<protein>
    <recommendedName>
        <fullName evidence="2">Serine aminopeptidase S33 domain-containing protein</fullName>
    </recommendedName>
</protein>
<proteinExistence type="predicted"/>
<dbReference type="EMBL" id="UOEI01000571">
    <property type="protein sequence ID" value="VAW08085.1"/>
    <property type="molecule type" value="Genomic_DNA"/>
</dbReference>
<dbReference type="AlphaFoldDB" id="A0A3B0SQH1"/>
<reference evidence="1" key="1">
    <citation type="submission" date="2018-06" db="EMBL/GenBank/DDBJ databases">
        <authorList>
            <person name="Zhirakovskaya E."/>
        </authorList>
    </citation>
    <scope>NUCLEOTIDE SEQUENCE</scope>
</reference>